<gene>
    <name evidence="2" type="ORF">CLF_107607</name>
</gene>
<feature type="transmembrane region" description="Helical" evidence="1">
    <location>
        <begin position="49"/>
        <end position="71"/>
    </location>
</feature>
<keyword evidence="1" id="KW-0812">Transmembrane</keyword>
<feature type="transmembrane region" description="Helical" evidence="1">
    <location>
        <begin position="7"/>
        <end position="29"/>
    </location>
</feature>
<dbReference type="Proteomes" id="UP000008909">
    <property type="component" value="Unassembled WGS sequence"/>
</dbReference>
<keyword evidence="1" id="KW-1133">Transmembrane helix</keyword>
<keyword evidence="3" id="KW-1185">Reference proteome</keyword>
<proteinExistence type="predicted"/>
<protein>
    <submittedName>
        <fullName evidence="2">Uncharacterized protein</fullName>
    </submittedName>
</protein>
<organism evidence="2 3">
    <name type="scientific">Clonorchis sinensis</name>
    <name type="common">Chinese liver fluke</name>
    <dbReference type="NCBI Taxonomy" id="79923"/>
    <lineage>
        <taxon>Eukaryota</taxon>
        <taxon>Metazoa</taxon>
        <taxon>Spiralia</taxon>
        <taxon>Lophotrochozoa</taxon>
        <taxon>Platyhelminthes</taxon>
        <taxon>Trematoda</taxon>
        <taxon>Digenea</taxon>
        <taxon>Opisthorchiida</taxon>
        <taxon>Opisthorchiata</taxon>
        <taxon>Opisthorchiidae</taxon>
        <taxon>Clonorchis</taxon>
    </lineage>
</organism>
<name>G7YQU9_CLOSI</name>
<dbReference type="EMBL" id="DF143996">
    <property type="protein sequence ID" value="GAA55329.1"/>
    <property type="molecule type" value="Genomic_DNA"/>
</dbReference>
<evidence type="ECO:0000313" key="3">
    <source>
        <dbReference type="Proteomes" id="UP000008909"/>
    </source>
</evidence>
<keyword evidence="1" id="KW-0472">Membrane</keyword>
<reference key="2">
    <citation type="submission" date="2011-10" db="EMBL/GenBank/DDBJ databases">
        <title>The genome and transcriptome sequence of Clonorchis sinensis provide insights into the carcinogenic liver fluke.</title>
        <authorList>
            <person name="Wang X."/>
            <person name="Huang Y."/>
            <person name="Chen W."/>
            <person name="Liu H."/>
            <person name="Guo L."/>
            <person name="Chen Y."/>
            <person name="Luo F."/>
            <person name="Zhou W."/>
            <person name="Sun J."/>
            <person name="Mao Q."/>
            <person name="Liang P."/>
            <person name="Zhou C."/>
            <person name="Tian Y."/>
            <person name="Men J."/>
            <person name="Lv X."/>
            <person name="Huang L."/>
            <person name="Zhou J."/>
            <person name="Hu Y."/>
            <person name="Li R."/>
            <person name="Zhang F."/>
            <person name="Lei H."/>
            <person name="Li X."/>
            <person name="Hu X."/>
            <person name="Liang C."/>
            <person name="Xu J."/>
            <person name="Wu Z."/>
            <person name="Yu X."/>
        </authorList>
    </citation>
    <scope>NUCLEOTIDE SEQUENCE</scope>
    <source>
        <strain>Henan</strain>
    </source>
</reference>
<dbReference type="AlphaFoldDB" id="G7YQU9"/>
<accession>G7YQU9</accession>
<reference evidence="2" key="1">
    <citation type="journal article" date="2011" name="Genome Biol.">
        <title>The draft genome of the carcinogenic human liver fluke Clonorchis sinensis.</title>
        <authorList>
            <person name="Wang X."/>
            <person name="Chen W."/>
            <person name="Huang Y."/>
            <person name="Sun J."/>
            <person name="Men J."/>
            <person name="Liu H."/>
            <person name="Luo F."/>
            <person name="Guo L."/>
            <person name="Lv X."/>
            <person name="Deng C."/>
            <person name="Zhou C."/>
            <person name="Fan Y."/>
            <person name="Li X."/>
            <person name="Huang L."/>
            <person name="Hu Y."/>
            <person name="Liang C."/>
            <person name="Hu X."/>
            <person name="Xu J."/>
            <person name="Yu X."/>
        </authorList>
    </citation>
    <scope>NUCLEOTIDE SEQUENCE [LARGE SCALE GENOMIC DNA]</scope>
    <source>
        <strain evidence="2">Henan</strain>
    </source>
</reference>
<sequence length="100" mass="10931">MALQKGIFLRITWLFTMFGAIGLAVTSYAEMKALRSSTGGFTSRQICQITSTAFGISFNLIAFILYIVIWIRNLDDKKVVVIATFAVGCCGYGTKVTSSD</sequence>
<evidence type="ECO:0000256" key="1">
    <source>
        <dbReference type="SAM" id="Phobius"/>
    </source>
</evidence>
<evidence type="ECO:0000313" key="2">
    <source>
        <dbReference type="EMBL" id="GAA55329.1"/>
    </source>
</evidence>